<protein>
    <submittedName>
        <fullName evidence="2">Uncharacterized protein</fullName>
    </submittedName>
</protein>
<evidence type="ECO:0000313" key="3">
    <source>
        <dbReference type="Proteomes" id="UP000027222"/>
    </source>
</evidence>
<dbReference type="Proteomes" id="UP000027222">
    <property type="component" value="Unassembled WGS sequence"/>
</dbReference>
<keyword evidence="3" id="KW-1185">Reference proteome</keyword>
<dbReference type="EMBL" id="KL142394">
    <property type="protein sequence ID" value="KDR71127.1"/>
    <property type="molecule type" value="Genomic_DNA"/>
</dbReference>
<reference evidence="3" key="1">
    <citation type="journal article" date="2014" name="Proc. Natl. Acad. Sci. U.S.A.">
        <title>Extensive sampling of basidiomycete genomes demonstrates inadequacy of the white-rot/brown-rot paradigm for wood decay fungi.</title>
        <authorList>
            <person name="Riley R."/>
            <person name="Salamov A.A."/>
            <person name="Brown D.W."/>
            <person name="Nagy L.G."/>
            <person name="Floudas D."/>
            <person name="Held B.W."/>
            <person name="Levasseur A."/>
            <person name="Lombard V."/>
            <person name="Morin E."/>
            <person name="Otillar R."/>
            <person name="Lindquist E.A."/>
            <person name="Sun H."/>
            <person name="LaButti K.M."/>
            <person name="Schmutz J."/>
            <person name="Jabbour D."/>
            <person name="Luo H."/>
            <person name="Baker S.E."/>
            <person name="Pisabarro A.G."/>
            <person name="Walton J.D."/>
            <person name="Blanchette R.A."/>
            <person name="Henrissat B."/>
            <person name="Martin F."/>
            <person name="Cullen D."/>
            <person name="Hibbett D.S."/>
            <person name="Grigoriev I.V."/>
        </authorList>
    </citation>
    <scope>NUCLEOTIDE SEQUENCE [LARGE SCALE GENOMIC DNA]</scope>
    <source>
        <strain evidence="3">CBS 339.88</strain>
    </source>
</reference>
<dbReference type="AlphaFoldDB" id="A0A067SM57"/>
<evidence type="ECO:0000313" key="2">
    <source>
        <dbReference type="EMBL" id="KDR71127.1"/>
    </source>
</evidence>
<organism evidence="2 3">
    <name type="scientific">Galerina marginata (strain CBS 339.88)</name>
    <dbReference type="NCBI Taxonomy" id="685588"/>
    <lineage>
        <taxon>Eukaryota</taxon>
        <taxon>Fungi</taxon>
        <taxon>Dikarya</taxon>
        <taxon>Basidiomycota</taxon>
        <taxon>Agaricomycotina</taxon>
        <taxon>Agaricomycetes</taxon>
        <taxon>Agaricomycetidae</taxon>
        <taxon>Agaricales</taxon>
        <taxon>Agaricineae</taxon>
        <taxon>Strophariaceae</taxon>
        <taxon>Galerina</taxon>
    </lineage>
</organism>
<feature type="region of interest" description="Disordered" evidence="1">
    <location>
        <begin position="18"/>
        <end position="44"/>
    </location>
</feature>
<proteinExistence type="predicted"/>
<evidence type="ECO:0000256" key="1">
    <source>
        <dbReference type="SAM" id="MobiDB-lite"/>
    </source>
</evidence>
<sequence>MANVRRALRMCLISPPCRRGRGGHSASTTTSNDIDKNDTGHATVDTVGRPHVIDLAAAVTLPSPPRTTLTLSASQSPVLHATPPVPCTLGDHEKNHIACRGDSTAANAFTSYIVDAGNVVSPPLLLSSASSTAVAVTLALPPRTPSTFYDDRQIVRYLDEDDSLWIHSCTLTPIWEFKPPTSEPQVALKTPSLDMCMMGDHVILCEDPDFRVHNSTHVCTYLGGPSINAFLPFCFLFLQSQL</sequence>
<name>A0A067SM57_GALM3</name>
<dbReference type="HOGENOM" id="CLU_1147257_0_0_1"/>
<gene>
    <name evidence="2" type="ORF">GALMADRAFT_144192</name>
</gene>
<accession>A0A067SM57</accession>